<dbReference type="InterPro" id="IPR051923">
    <property type="entry name" value="Glycosyl_Hydrolase_39"/>
</dbReference>
<dbReference type="Proteomes" id="UP000034325">
    <property type="component" value="Unassembled WGS sequence"/>
</dbReference>
<dbReference type="AlphaFoldDB" id="A0A0G0Q6B7"/>
<proteinExistence type="predicted"/>
<protein>
    <recommendedName>
        <fullName evidence="4">Glycoside hydrolase family 5 domain-containing protein</fullName>
    </recommendedName>
</protein>
<evidence type="ECO:0000313" key="3">
    <source>
        <dbReference type="Proteomes" id="UP000034325"/>
    </source>
</evidence>
<dbReference type="InterPro" id="IPR017853">
    <property type="entry name" value="GH"/>
</dbReference>
<evidence type="ECO:0000256" key="1">
    <source>
        <dbReference type="SAM" id="SignalP"/>
    </source>
</evidence>
<sequence>MGKFICSLFVCLLFILIPKQAYAITDPLSSPNNIFGIHILNEGELKDAANLVNSGGGDWGYVTLVIQKGERDQSRWQRAFNEARRLHLIPIVRIASSQQNSGWEKPSVDEIDGWVSFLNSLNWVSKNRYVVVANEPNHAKEWGGEINPGEYAKYLRLFSEKLKANSPDFFVLPAGFDFSAKNTKDTMEATTFLKEAVSSEKDFFNYIDGWTSHSYPNPGFAGSESASGRGTIRSYEWELEYLKTLGLGKELPVFITETGWAHDGDGGLDGGVETNKVGSKLTYAFTNPWKNPKVVAVTPFVLNYQTPPFDVFSWKKPEGTFYDFYQEVQKLPKTRGQPERIASASITATFRPLIIRAGSEFYVALFVSNFGQTILNEETILTLNEVSEDFETIQLIYAPQIEPFHSALMIFKLKARETSGLMNLTFLLNEGDKSISNLRSFTIFSLGI</sequence>
<accession>A0A0G0Q6B7</accession>
<dbReference type="SUPFAM" id="SSF51445">
    <property type="entry name" value="(Trans)glycosidases"/>
    <property type="match status" value="1"/>
</dbReference>
<dbReference type="Gene3D" id="3.20.20.80">
    <property type="entry name" value="Glycosidases"/>
    <property type="match status" value="1"/>
</dbReference>
<comment type="caution">
    <text evidence="2">The sequence shown here is derived from an EMBL/GenBank/DDBJ whole genome shotgun (WGS) entry which is preliminary data.</text>
</comment>
<dbReference type="PANTHER" id="PTHR12631">
    <property type="entry name" value="ALPHA-L-IDURONIDASE"/>
    <property type="match status" value="1"/>
</dbReference>
<reference evidence="2 3" key="1">
    <citation type="journal article" date="2015" name="Nature">
        <title>rRNA introns, odd ribosomes, and small enigmatic genomes across a large radiation of phyla.</title>
        <authorList>
            <person name="Brown C.T."/>
            <person name="Hug L.A."/>
            <person name="Thomas B.C."/>
            <person name="Sharon I."/>
            <person name="Castelle C.J."/>
            <person name="Singh A."/>
            <person name="Wilkins M.J."/>
            <person name="Williams K.H."/>
            <person name="Banfield J.F."/>
        </authorList>
    </citation>
    <scope>NUCLEOTIDE SEQUENCE [LARGE SCALE GENOMIC DNA]</scope>
</reference>
<evidence type="ECO:0008006" key="4">
    <source>
        <dbReference type="Google" id="ProtNLM"/>
    </source>
</evidence>
<gene>
    <name evidence="2" type="ORF">UT23_C0016G0018</name>
</gene>
<dbReference type="GO" id="GO:0004553">
    <property type="term" value="F:hydrolase activity, hydrolyzing O-glycosyl compounds"/>
    <property type="evidence" value="ECO:0007669"/>
    <property type="project" value="TreeGrafter"/>
</dbReference>
<feature type="chain" id="PRO_5002534019" description="Glycoside hydrolase family 5 domain-containing protein" evidence="1">
    <location>
        <begin position="24"/>
        <end position="448"/>
    </location>
</feature>
<name>A0A0G0Q6B7_9BACT</name>
<organism evidence="2 3">
    <name type="scientific">Candidatus Woesebacteria bacterium GW2011_GWA1_39_12</name>
    <dbReference type="NCBI Taxonomy" id="1618549"/>
    <lineage>
        <taxon>Bacteria</taxon>
        <taxon>Candidatus Woeseibacteriota</taxon>
    </lineage>
</organism>
<dbReference type="PANTHER" id="PTHR12631:SF10">
    <property type="entry name" value="BETA-XYLOSIDASE-LIKE PROTEIN-RELATED"/>
    <property type="match status" value="1"/>
</dbReference>
<evidence type="ECO:0000313" key="2">
    <source>
        <dbReference type="EMBL" id="KKQ97201.1"/>
    </source>
</evidence>
<dbReference type="EMBL" id="LBWA01000016">
    <property type="protein sequence ID" value="KKQ97201.1"/>
    <property type="molecule type" value="Genomic_DNA"/>
</dbReference>
<keyword evidence="1" id="KW-0732">Signal</keyword>
<feature type="signal peptide" evidence="1">
    <location>
        <begin position="1"/>
        <end position="23"/>
    </location>
</feature>